<dbReference type="Proteomes" id="UP001500954">
    <property type="component" value="Unassembled WGS sequence"/>
</dbReference>
<protein>
    <recommendedName>
        <fullName evidence="1">Thioredoxin domain-containing protein</fullName>
    </recommendedName>
</protein>
<dbReference type="Gene3D" id="3.40.30.10">
    <property type="entry name" value="Glutaredoxin"/>
    <property type="match status" value="1"/>
</dbReference>
<comment type="caution">
    <text evidence="2">The sequence shown here is derived from an EMBL/GenBank/DDBJ whole genome shotgun (WGS) entry which is preliminary data.</text>
</comment>
<sequence>MRKLFFAIGILISLNSWSQTTEKIYYKDVVDNCIEDLNKQINQAWKDKENDKARALFDSLVNSCIKGKYLSNYDFKTIKDKIISTNKIDKPIVLLTSATWCGPCWGEIPTLNKLAKKYDGEIEFIVLFWNKEKDLKKMAFQYDKRIHLIPSESEPIDKSSIIISGFNHKLDYPAAYLIDKDKKILDLTRGAAFPTKDMDWDKVNEINEKKLTEFIKPITE</sequence>
<gene>
    <name evidence="2" type="ORF">GCM10022395_36560</name>
</gene>
<dbReference type="EMBL" id="BAABCY010000104">
    <property type="protein sequence ID" value="GAA3585208.1"/>
    <property type="molecule type" value="Genomic_DNA"/>
</dbReference>
<reference evidence="3" key="1">
    <citation type="journal article" date="2019" name="Int. J. Syst. Evol. Microbiol.">
        <title>The Global Catalogue of Microorganisms (GCM) 10K type strain sequencing project: providing services to taxonomists for standard genome sequencing and annotation.</title>
        <authorList>
            <consortium name="The Broad Institute Genomics Platform"/>
            <consortium name="The Broad Institute Genome Sequencing Center for Infectious Disease"/>
            <person name="Wu L."/>
            <person name="Ma J."/>
        </authorList>
    </citation>
    <scope>NUCLEOTIDE SEQUENCE [LARGE SCALE GENOMIC DNA]</scope>
    <source>
        <strain evidence="3">JCM 17111</strain>
    </source>
</reference>
<dbReference type="InterPro" id="IPR036249">
    <property type="entry name" value="Thioredoxin-like_sf"/>
</dbReference>
<proteinExistence type="predicted"/>
<feature type="domain" description="Thioredoxin" evidence="1">
    <location>
        <begin position="64"/>
        <end position="208"/>
    </location>
</feature>
<dbReference type="Pfam" id="PF00578">
    <property type="entry name" value="AhpC-TSA"/>
    <property type="match status" value="1"/>
</dbReference>
<organism evidence="2 3">
    <name type="scientific">Snuella lapsa</name>
    <dbReference type="NCBI Taxonomy" id="870481"/>
    <lineage>
        <taxon>Bacteria</taxon>
        <taxon>Pseudomonadati</taxon>
        <taxon>Bacteroidota</taxon>
        <taxon>Flavobacteriia</taxon>
        <taxon>Flavobacteriales</taxon>
        <taxon>Flavobacteriaceae</taxon>
        <taxon>Snuella</taxon>
    </lineage>
</organism>
<evidence type="ECO:0000313" key="2">
    <source>
        <dbReference type="EMBL" id="GAA3585208.1"/>
    </source>
</evidence>
<keyword evidence="3" id="KW-1185">Reference proteome</keyword>
<evidence type="ECO:0000313" key="3">
    <source>
        <dbReference type="Proteomes" id="UP001500954"/>
    </source>
</evidence>
<dbReference type="InterPro" id="IPR000866">
    <property type="entry name" value="AhpC/TSA"/>
</dbReference>
<evidence type="ECO:0000259" key="1">
    <source>
        <dbReference type="PROSITE" id="PS51352"/>
    </source>
</evidence>
<dbReference type="PROSITE" id="PS51352">
    <property type="entry name" value="THIOREDOXIN_2"/>
    <property type="match status" value="1"/>
</dbReference>
<dbReference type="InterPro" id="IPR013766">
    <property type="entry name" value="Thioredoxin_domain"/>
</dbReference>
<dbReference type="SUPFAM" id="SSF52833">
    <property type="entry name" value="Thioredoxin-like"/>
    <property type="match status" value="1"/>
</dbReference>
<name>A0ABP6YPQ6_9FLAO</name>
<dbReference type="RefSeq" id="WP_345007975.1">
    <property type="nucleotide sequence ID" value="NZ_BAABCY010000104.1"/>
</dbReference>
<accession>A0ABP6YPQ6</accession>